<reference evidence="8 10" key="1">
    <citation type="submission" date="2016-10" db="EMBL/GenBank/DDBJ databases">
        <authorList>
            <person name="Varghese N."/>
            <person name="Submissions S."/>
        </authorList>
    </citation>
    <scope>NUCLEOTIDE SEQUENCE [LARGE SCALE GENOMIC DNA]</scope>
    <source>
        <strain evidence="8 10">DSM 26291</strain>
    </source>
</reference>
<dbReference type="PANTHER" id="PTHR45138:SF9">
    <property type="entry name" value="DIGUANYLATE CYCLASE DGCM-RELATED"/>
    <property type="match status" value="1"/>
</dbReference>
<feature type="transmembrane region" description="Helical" evidence="4">
    <location>
        <begin position="239"/>
        <end position="257"/>
    </location>
</feature>
<accession>A0A1I4L9U7</accession>
<dbReference type="EMBL" id="CP020931">
    <property type="protein sequence ID" value="ARM82264.1"/>
    <property type="molecule type" value="Genomic_DNA"/>
</dbReference>
<keyword evidence="4" id="KW-1133">Transmembrane helix</keyword>
<feature type="transmembrane region" description="Helical" evidence="4">
    <location>
        <begin position="355"/>
        <end position="374"/>
    </location>
</feature>
<dbReference type="SMART" id="SM00267">
    <property type="entry name" value="GGDEF"/>
    <property type="match status" value="1"/>
</dbReference>
<feature type="domain" description="GGDEF" evidence="6">
    <location>
        <begin position="453"/>
        <end position="590"/>
    </location>
</feature>
<dbReference type="CDD" id="cd01949">
    <property type="entry name" value="GGDEF"/>
    <property type="match status" value="1"/>
</dbReference>
<protein>
    <recommendedName>
        <fullName evidence="2">diguanylate cyclase</fullName>
        <ecNumber evidence="2">2.7.7.65</ecNumber>
    </recommendedName>
</protein>
<dbReference type="GeneID" id="77254177"/>
<evidence type="ECO:0000313" key="10">
    <source>
        <dbReference type="Proteomes" id="UP000199211"/>
    </source>
</evidence>
<dbReference type="GO" id="GO:0052621">
    <property type="term" value="F:diguanylate cyclase activity"/>
    <property type="evidence" value="ECO:0007669"/>
    <property type="project" value="UniProtKB-EC"/>
</dbReference>
<dbReference type="Pfam" id="PF00990">
    <property type="entry name" value="GGDEF"/>
    <property type="match status" value="1"/>
</dbReference>
<gene>
    <name evidence="7" type="primary">cph2</name>
    <name evidence="7" type="ORF">MARSALSMR5_00158</name>
    <name evidence="8" type="ORF">SAMN04487868_11376</name>
</gene>
<dbReference type="EC" id="2.7.7.65" evidence="2"/>
<dbReference type="NCBIfam" id="TIGR00254">
    <property type="entry name" value="GGDEF"/>
    <property type="match status" value="1"/>
</dbReference>
<accession>A0A1W6K4B6</accession>
<dbReference type="InterPro" id="IPR029787">
    <property type="entry name" value="Nucleotide_cyclase"/>
</dbReference>
<evidence type="ECO:0000256" key="5">
    <source>
        <dbReference type="SAM" id="SignalP"/>
    </source>
</evidence>
<dbReference type="AlphaFoldDB" id="A0A1W6K4B6"/>
<comment type="cofactor">
    <cofactor evidence="1">
        <name>Mg(2+)</name>
        <dbReference type="ChEBI" id="CHEBI:18420"/>
    </cofactor>
</comment>
<feature type="transmembrane region" description="Helical" evidence="4">
    <location>
        <begin position="172"/>
        <end position="196"/>
    </location>
</feature>
<feature type="transmembrane region" description="Helical" evidence="4">
    <location>
        <begin position="203"/>
        <end position="227"/>
    </location>
</feature>
<dbReference type="Gene3D" id="3.30.70.270">
    <property type="match status" value="1"/>
</dbReference>
<feature type="transmembrane region" description="Helical" evidence="4">
    <location>
        <begin position="295"/>
        <end position="315"/>
    </location>
</feature>
<evidence type="ECO:0000313" key="7">
    <source>
        <dbReference type="EMBL" id="ARM82264.1"/>
    </source>
</evidence>
<dbReference type="RefSeq" id="WP_227517832.1">
    <property type="nucleotide sequence ID" value="NZ_CP020931.1"/>
</dbReference>
<dbReference type="GO" id="GO:0043709">
    <property type="term" value="P:cell adhesion involved in single-species biofilm formation"/>
    <property type="evidence" value="ECO:0007669"/>
    <property type="project" value="TreeGrafter"/>
</dbReference>
<evidence type="ECO:0000256" key="4">
    <source>
        <dbReference type="SAM" id="Phobius"/>
    </source>
</evidence>
<organism evidence="7 9">
    <name type="scientific">Marinobacter salarius</name>
    <dbReference type="NCBI Taxonomy" id="1420917"/>
    <lineage>
        <taxon>Bacteria</taxon>
        <taxon>Pseudomonadati</taxon>
        <taxon>Pseudomonadota</taxon>
        <taxon>Gammaproteobacteria</taxon>
        <taxon>Pseudomonadales</taxon>
        <taxon>Marinobacteraceae</taxon>
        <taxon>Marinobacter</taxon>
    </lineage>
</organism>
<dbReference type="SUPFAM" id="SSF55073">
    <property type="entry name" value="Nucleotide cyclase"/>
    <property type="match status" value="1"/>
</dbReference>
<dbReference type="Pfam" id="PF07696">
    <property type="entry name" value="7TMR-DISMED2"/>
    <property type="match status" value="1"/>
</dbReference>
<feature type="chain" id="PRO_5035250317" description="diguanylate cyclase" evidence="5">
    <location>
        <begin position="27"/>
        <end position="599"/>
    </location>
</feature>
<dbReference type="InterPro" id="IPR011623">
    <property type="entry name" value="7TMR_DISM_rcpt_extracell_dom1"/>
</dbReference>
<dbReference type="EMBL" id="FOTV01000013">
    <property type="protein sequence ID" value="SFL87636.1"/>
    <property type="molecule type" value="Genomic_DNA"/>
</dbReference>
<feature type="transmembrane region" description="Helical" evidence="4">
    <location>
        <begin position="322"/>
        <end position="343"/>
    </location>
</feature>
<evidence type="ECO:0000256" key="2">
    <source>
        <dbReference type="ARBA" id="ARBA00012528"/>
    </source>
</evidence>
<feature type="signal peptide" evidence="5">
    <location>
        <begin position="1"/>
        <end position="26"/>
    </location>
</feature>
<dbReference type="GO" id="GO:1902201">
    <property type="term" value="P:negative regulation of bacterial-type flagellum-dependent cell motility"/>
    <property type="evidence" value="ECO:0007669"/>
    <property type="project" value="TreeGrafter"/>
</dbReference>
<reference evidence="7 9" key="2">
    <citation type="submission" date="2017-04" db="EMBL/GenBank/DDBJ databases">
        <title>Genome Sequence of Marinobacter salarius strain SMR5 Isolated from a culture of the Diatom Skeletonema marinoi.</title>
        <authorList>
            <person name="Topel M."/>
            <person name="Pinder M.I.M."/>
            <person name="Johansson O.N."/>
            <person name="Kourtchenko O."/>
            <person name="Godhe A."/>
            <person name="Clarke A.K."/>
        </authorList>
    </citation>
    <scope>NUCLEOTIDE SEQUENCE [LARGE SCALE GENOMIC DNA]</scope>
    <source>
        <strain evidence="7 9">SMR5</strain>
    </source>
</reference>
<dbReference type="InterPro" id="IPR000160">
    <property type="entry name" value="GGDEF_dom"/>
</dbReference>
<name>A0A1W6K4B6_9GAMM</name>
<comment type="catalytic activity">
    <reaction evidence="3">
        <text>2 GTP = 3',3'-c-di-GMP + 2 diphosphate</text>
        <dbReference type="Rhea" id="RHEA:24898"/>
        <dbReference type="ChEBI" id="CHEBI:33019"/>
        <dbReference type="ChEBI" id="CHEBI:37565"/>
        <dbReference type="ChEBI" id="CHEBI:58805"/>
        <dbReference type="EC" id="2.7.7.65"/>
    </reaction>
</comment>
<dbReference type="InterPro" id="IPR050469">
    <property type="entry name" value="Diguanylate_Cyclase"/>
</dbReference>
<evidence type="ECO:0000313" key="8">
    <source>
        <dbReference type="EMBL" id="SFL87636.1"/>
    </source>
</evidence>
<keyword evidence="4" id="KW-0472">Membrane</keyword>
<dbReference type="FunFam" id="3.30.70.270:FF:000001">
    <property type="entry name" value="Diguanylate cyclase domain protein"/>
    <property type="match status" value="1"/>
</dbReference>
<evidence type="ECO:0000313" key="9">
    <source>
        <dbReference type="Proteomes" id="UP000193100"/>
    </source>
</evidence>
<dbReference type="GO" id="GO:0005886">
    <property type="term" value="C:plasma membrane"/>
    <property type="evidence" value="ECO:0007669"/>
    <property type="project" value="TreeGrafter"/>
</dbReference>
<keyword evidence="4" id="KW-0812">Transmembrane</keyword>
<evidence type="ECO:0000259" key="6">
    <source>
        <dbReference type="PROSITE" id="PS50887"/>
    </source>
</evidence>
<dbReference type="Proteomes" id="UP000193100">
    <property type="component" value="Chromosome"/>
</dbReference>
<dbReference type="InterPro" id="IPR043128">
    <property type="entry name" value="Rev_trsase/Diguanyl_cyclase"/>
</dbReference>
<dbReference type="Proteomes" id="UP000199211">
    <property type="component" value="Unassembled WGS sequence"/>
</dbReference>
<dbReference type="PANTHER" id="PTHR45138">
    <property type="entry name" value="REGULATORY COMPONENTS OF SENSORY TRANSDUCTION SYSTEM"/>
    <property type="match status" value="1"/>
</dbReference>
<keyword evidence="10" id="KW-1185">Reference proteome</keyword>
<keyword evidence="5" id="KW-0732">Signal</keyword>
<feature type="transmembrane region" description="Helical" evidence="4">
    <location>
        <begin position="269"/>
        <end position="289"/>
    </location>
</feature>
<evidence type="ECO:0000256" key="1">
    <source>
        <dbReference type="ARBA" id="ARBA00001946"/>
    </source>
</evidence>
<dbReference type="PROSITE" id="PS50887">
    <property type="entry name" value="GGDEF"/>
    <property type="match status" value="1"/>
</dbReference>
<dbReference type="Gene3D" id="2.60.40.2380">
    <property type="match status" value="1"/>
</dbReference>
<evidence type="ECO:0000256" key="3">
    <source>
        <dbReference type="ARBA" id="ARBA00034247"/>
    </source>
</evidence>
<dbReference type="Pfam" id="PF07695">
    <property type="entry name" value="7TMR-DISM_7TM"/>
    <property type="match status" value="1"/>
</dbReference>
<sequence>MSTFSVCRLVRILLLALTMAAGPAYGEGASFAWFEASGPETDVEDIRGLAEAQWQSVARKQTLNFGFTKSTYWLRVEVPAEPVNRVLEIGYPLLDDVRVYWYSGGEQVERHVTGDSRKFGSRPIYHRNFVFPVPSNSDPTTAYVRVQSEGAVQIPAQVIESADFLAREQLDYGWQAVFLGIMIAMALYNLFVFVIVRQQAYLWYVLTVVASALVLLNFNGLVFQWLWPDLPILNRYFTAPAISANILFAVMFALNFLAVRNYSRVSYRVLQLVALVSGCSLVYGLFGSYQSSTTIISVFAAVITPLTWILGLVVWRKGQALAGFYVVAWTPLLLGHLVMSISKIGLIPTSTVTELAPQTGVALEVVLMSFALAYRINLERRLRIEAQDHALDIQLQANQTLEARVQARTEELEQVNEQLKAVSITDGLTGVANRRQFDEKLEAEWHRALRQGHPLSLVLLDIDYFKRVNDNFGHLAGDDCLVSVAWVCAAEIQRSGDLLARYGGEEFSVLLPATPEAGAANVAERLRVAVAGTSVYVGDHSSPLNLSVSAGVATILPEPGSRPEDLIGRADEALYAAKGAGRNQVMVFRESGAEAIAGS</sequence>
<dbReference type="InterPro" id="IPR011622">
    <property type="entry name" value="7TMR_DISM_rcpt_extracell_dom2"/>
</dbReference>
<proteinExistence type="predicted"/>